<feature type="domain" description="SHSP" evidence="3">
    <location>
        <begin position="37"/>
        <end position="148"/>
    </location>
</feature>
<dbReference type="PROSITE" id="PS01031">
    <property type="entry name" value="SHSP"/>
    <property type="match status" value="1"/>
</dbReference>
<comment type="caution">
    <text evidence="4">The sequence shown here is derived from an EMBL/GenBank/DDBJ whole genome shotgun (WGS) entry which is preliminary data.</text>
</comment>
<keyword evidence="5" id="KW-1185">Reference proteome</keyword>
<name>A0A3N1Y6X3_9GAMM</name>
<dbReference type="Proteomes" id="UP000276634">
    <property type="component" value="Unassembled WGS sequence"/>
</dbReference>
<gene>
    <name evidence="4" type="ORF">EDC57_0464</name>
</gene>
<dbReference type="CDD" id="cd06464">
    <property type="entry name" value="ACD_sHsps-like"/>
    <property type="match status" value="1"/>
</dbReference>
<evidence type="ECO:0000256" key="1">
    <source>
        <dbReference type="PROSITE-ProRule" id="PRU00285"/>
    </source>
</evidence>
<proteinExistence type="inferred from homology"/>
<accession>A0A3N1Y6X3</accession>
<dbReference type="InterPro" id="IPR031107">
    <property type="entry name" value="Small_HSP"/>
</dbReference>
<dbReference type="EMBL" id="RJVI01000001">
    <property type="protein sequence ID" value="ROR34566.1"/>
    <property type="molecule type" value="Genomic_DNA"/>
</dbReference>
<sequence>MTLMRVDPWNMLTQLQNEMNRLFESRLGLDEGANGRVVTADWIPAVDIKEEDQRYVIHADVPGVDPKDIEVTMENGILTIRGKRELEREEEREGFKRVERARGTFYRRFSLPDTADAEKIAASMKNGVLEVVIPKKEQVQPRRITVQA</sequence>
<dbReference type="OrthoDB" id="9792695at2"/>
<dbReference type="SUPFAM" id="SSF49764">
    <property type="entry name" value="HSP20-like chaperones"/>
    <property type="match status" value="1"/>
</dbReference>
<protein>
    <submittedName>
        <fullName evidence="4">HSP20 family protein</fullName>
    </submittedName>
</protein>
<reference evidence="4 5" key="1">
    <citation type="submission" date="2018-11" db="EMBL/GenBank/DDBJ databases">
        <title>Genomic Encyclopedia of Type Strains, Phase IV (KMG-IV): sequencing the most valuable type-strain genomes for metagenomic binning, comparative biology and taxonomic classification.</title>
        <authorList>
            <person name="Goeker M."/>
        </authorList>
    </citation>
    <scope>NUCLEOTIDE SEQUENCE [LARGE SCALE GENOMIC DNA]</scope>
    <source>
        <strain evidence="4 5">DSM 100275</strain>
    </source>
</reference>
<dbReference type="InterPro" id="IPR008978">
    <property type="entry name" value="HSP20-like_chaperone"/>
</dbReference>
<dbReference type="AlphaFoldDB" id="A0A3N1Y6X3"/>
<dbReference type="Gene3D" id="2.60.40.790">
    <property type="match status" value="1"/>
</dbReference>
<dbReference type="InterPro" id="IPR002068">
    <property type="entry name" value="A-crystallin/Hsp20_dom"/>
</dbReference>
<dbReference type="PANTHER" id="PTHR11527">
    <property type="entry name" value="HEAT-SHOCK PROTEIN 20 FAMILY MEMBER"/>
    <property type="match status" value="1"/>
</dbReference>
<evidence type="ECO:0000259" key="3">
    <source>
        <dbReference type="PROSITE" id="PS01031"/>
    </source>
</evidence>
<organism evidence="4 5">
    <name type="scientific">Inmirania thermothiophila</name>
    <dbReference type="NCBI Taxonomy" id="1750597"/>
    <lineage>
        <taxon>Bacteria</taxon>
        <taxon>Pseudomonadati</taxon>
        <taxon>Pseudomonadota</taxon>
        <taxon>Gammaproteobacteria</taxon>
        <taxon>Chromatiales</taxon>
        <taxon>Ectothiorhodospiraceae</taxon>
        <taxon>Inmirania</taxon>
    </lineage>
</organism>
<dbReference type="RefSeq" id="WP_123399857.1">
    <property type="nucleotide sequence ID" value="NZ_RJVI01000001.1"/>
</dbReference>
<dbReference type="Pfam" id="PF00011">
    <property type="entry name" value="HSP20"/>
    <property type="match status" value="1"/>
</dbReference>
<evidence type="ECO:0000313" key="4">
    <source>
        <dbReference type="EMBL" id="ROR34566.1"/>
    </source>
</evidence>
<evidence type="ECO:0000313" key="5">
    <source>
        <dbReference type="Proteomes" id="UP000276634"/>
    </source>
</evidence>
<evidence type="ECO:0000256" key="2">
    <source>
        <dbReference type="RuleBase" id="RU003616"/>
    </source>
</evidence>
<comment type="similarity">
    <text evidence="1 2">Belongs to the small heat shock protein (HSP20) family.</text>
</comment>